<dbReference type="Gene3D" id="1.10.486.10">
    <property type="entry name" value="PCRA, domain 4"/>
    <property type="match status" value="2"/>
</dbReference>
<accession>A0ABT6F302</accession>
<keyword evidence="4 11" id="KW-0347">Helicase</keyword>
<dbReference type="Proteomes" id="UP001154265">
    <property type="component" value="Unassembled WGS sequence"/>
</dbReference>
<evidence type="ECO:0000256" key="3">
    <source>
        <dbReference type="ARBA" id="ARBA00022801"/>
    </source>
</evidence>
<dbReference type="InterPro" id="IPR013986">
    <property type="entry name" value="DExx_box_DNA_helicase_dom_sf"/>
</dbReference>
<evidence type="ECO:0000256" key="11">
    <source>
        <dbReference type="PROSITE-ProRule" id="PRU00560"/>
    </source>
</evidence>
<gene>
    <name evidence="14" type="ORF">L3556_14765</name>
</gene>
<sequence>MMDINPEQRAIAQHIHGALLVLAPAGTGKTGILTQRILRAIEAGIEAREILCLTFTNRAAQEMRQRIAQIDGSLARQLTIKTFHGLCVAMLRQDGAALGLAANFTIYDDYDSFELIKEIFNLQGDRQAWDMTQQIMNCKSQHHLGSGASLPEIFALLGDEHAIHALRYQRALQVRQAVDFADLVYYGQQLFTDRDIAERWGDRFHFIQVDEVQDTHLSEYEIVAHLARNHGNLMLIGDLDQTIFSWRGSEPEQVLQKFEQEFQPTRYSLVWNYRSTQSLLQAADTFAHSFSDRHTQIEPAPTCPLGEPICAHSAPTPQAEAEWISEQIKALAQTQANFSYQRVAVLARTNWRIKQLSSYLEQLGIPCITSDQLEFFQQPAIKDALALLRILLNPFDSNALRRVLPQLLPNIEPKILQTIEQQGRICGLWLTDLVNLTALKDGDPLGALIEDWEQGTVIVFDVETTGFSVVDDEVIELAASRFDQGQFTLPFQRYVQNNKPVAETEQVHGYSDEFLRINGRPPKEVFRDFARFAQRGLWIGHNLGFDVKMVAAHARRVGLELEINRWGDTLNLAHRFVRNVENYKLGTLATHFQLESTPTHRADADVRTTAELFGLLIQRAKSGCQERRHLIQTYQPHFYGFAQQLSNWQQASDVLRPQELLIQILEESGLYAHYENKGDGTESLQQLIHLFGDRDQPHLHPHTALREMMEYTSLMKNIDHLAAIEARVPIITVHQSKGLEFDTVFLAGLVDGEFPNGRSHQEGLLEEEKRLFYVGLTRAQKQLFLSTHEQDDRGSLRSRSGFMDVLIEAGLLAV</sequence>
<evidence type="ECO:0000256" key="10">
    <source>
        <dbReference type="ARBA" id="ARBA00048988"/>
    </source>
</evidence>
<protein>
    <recommendedName>
        <fullName evidence="9">DNA 3'-5' helicase</fullName>
        <ecNumber evidence="9">5.6.2.4</ecNumber>
    </recommendedName>
</protein>
<feature type="binding site" evidence="11">
    <location>
        <begin position="23"/>
        <end position="30"/>
    </location>
    <ligand>
        <name>ATP</name>
        <dbReference type="ChEBI" id="CHEBI:30616"/>
    </ligand>
</feature>
<dbReference type="Pfam" id="PF13361">
    <property type="entry name" value="UvrD_C"/>
    <property type="match status" value="1"/>
</dbReference>
<proteinExistence type="inferred from homology"/>
<dbReference type="InterPro" id="IPR013520">
    <property type="entry name" value="Ribonucl_H"/>
</dbReference>
<dbReference type="EMBL" id="JAKKUT010000008">
    <property type="protein sequence ID" value="MDG2992180.1"/>
    <property type="molecule type" value="Genomic_DNA"/>
</dbReference>
<comment type="caution">
    <text evidence="14">The sequence shown here is derived from an EMBL/GenBank/DDBJ whole genome shotgun (WGS) entry which is preliminary data.</text>
</comment>
<dbReference type="InterPro" id="IPR014016">
    <property type="entry name" value="UvrD-like_ATP-bd"/>
</dbReference>
<evidence type="ECO:0000256" key="6">
    <source>
        <dbReference type="ARBA" id="ARBA00023125"/>
    </source>
</evidence>
<organism evidence="14 15">
    <name type="scientific">Candidatus Synechococcus calcipolaris G9</name>
    <dbReference type="NCBI Taxonomy" id="1497997"/>
    <lineage>
        <taxon>Bacteria</taxon>
        <taxon>Bacillati</taxon>
        <taxon>Cyanobacteriota</taxon>
        <taxon>Cyanophyceae</taxon>
        <taxon>Synechococcales</taxon>
        <taxon>Synechococcaceae</taxon>
        <taxon>Synechococcus</taxon>
    </lineage>
</organism>
<reference evidence="14" key="2">
    <citation type="submission" date="2022-01" db="EMBL/GenBank/DDBJ databases">
        <authorList>
            <person name="Zivanovic Y."/>
            <person name="Moreira D."/>
            <person name="Lopez-Garcia P."/>
        </authorList>
    </citation>
    <scope>NUCLEOTIDE SEQUENCE</scope>
    <source>
        <strain evidence="14">G9</strain>
    </source>
</reference>
<dbReference type="Gene3D" id="3.40.50.300">
    <property type="entry name" value="P-loop containing nucleotide triphosphate hydrolases"/>
    <property type="match status" value="3"/>
</dbReference>
<keyword evidence="2 11" id="KW-0547">Nucleotide-binding</keyword>
<dbReference type="SUPFAM" id="SSF53098">
    <property type="entry name" value="Ribonuclease H-like"/>
    <property type="match status" value="1"/>
</dbReference>
<evidence type="ECO:0000256" key="2">
    <source>
        <dbReference type="ARBA" id="ARBA00022741"/>
    </source>
</evidence>
<comment type="similarity">
    <text evidence="1">Belongs to the helicase family. UvrD subfamily.</text>
</comment>
<dbReference type="InterPro" id="IPR014017">
    <property type="entry name" value="DNA_helicase_UvrD-like_C"/>
</dbReference>
<feature type="domain" description="UvrD-like helicase ATP-binding" evidence="12">
    <location>
        <begin position="2"/>
        <end position="276"/>
    </location>
</feature>
<dbReference type="PROSITE" id="PS51217">
    <property type="entry name" value="UVRD_HELICASE_CTER"/>
    <property type="match status" value="1"/>
</dbReference>
<comment type="catalytic activity">
    <reaction evidence="10">
        <text>ATP + H2O = ADP + phosphate + H(+)</text>
        <dbReference type="Rhea" id="RHEA:13065"/>
        <dbReference type="ChEBI" id="CHEBI:15377"/>
        <dbReference type="ChEBI" id="CHEBI:15378"/>
        <dbReference type="ChEBI" id="CHEBI:30616"/>
        <dbReference type="ChEBI" id="CHEBI:43474"/>
        <dbReference type="ChEBI" id="CHEBI:456216"/>
        <dbReference type="EC" id="5.6.2.4"/>
    </reaction>
</comment>
<evidence type="ECO:0000256" key="7">
    <source>
        <dbReference type="ARBA" id="ARBA00023235"/>
    </source>
</evidence>
<dbReference type="Gene3D" id="1.10.10.160">
    <property type="match status" value="1"/>
</dbReference>
<dbReference type="Gene3D" id="3.30.420.10">
    <property type="entry name" value="Ribonuclease H-like superfamily/Ribonuclease H"/>
    <property type="match status" value="1"/>
</dbReference>
<evidence type="ECO:0000256" key="5">
    <source>
        <dbReference type="ARBA" id="ARBA00022840"/>
    </source>
</evidence>
<dbReference type="PANTHER" id="PTHR11070:SF2">
    <property type="entry name" value="ATP-DEPENDENT DNA HELICASE SRS2"/>
    <property type="match status" value="1"/>
</dbReference>
<keyword evidence="3 11" id="KW-0378">Hydrolase</keyword>
<evidence type="ECO:0000256" key="9">
    <source>
        <dbReference type="ARBA" id="ARBA00034808"/>
    </source>
</evidence>
<evidence type="ECO:0000259" key="12">
    <source>
        <dbReference type="PROSITE" id="PS51198"/>
    </source>
</evidence>
<evidence type="ECO:0000256" key="4">
    <source>
        <dbReference type="ARBA" id="ARBA00022806"/>
    </source>
</evidence>
<evidence type="ECO:0000256" key="1">
    <source>
        <dbReference type="ARBA" id="ARBA00009922"/>
    </source>
</evidence>
<name>A0ABT6F302_9SYNE</name>
<evidence type="ECO:0000313" key="14">
    <source>
        <dbReference type="EMBL" id="MDG2992180.1"/>
    </source>
</evidence>
<dbReference type="RefSeq" id="WP_277868104.1">
    <property type="nucleotide sequence ID" value="NZ_JAKKUT010000008.1"/>
</dbReference>
<dbReference type="InterPro" id="IPR012337">
    <property type="entry name" value="RNaseH-like_sf"/>
</dbReference>
<evidence type="ECO:0000256" key="8">
    <source>
        <dbReference type="ARBA" id="ARBA00034617"/>
    </source>
</evidence>
<dbReference type="Pfam" id="PF00929">
    <property type="entry name" value="RNase_T"/>
    <property type="match status" value="1"/>
</dbReference>
<keyword evidence="15" id="KW-1185">Reference proteome</keyword>
<dbReference type="SMART" id="SM00479">
    <property type="entry name" value="EXOIII"/>
    <property type="match status" value="1"/>
</dbReference>
<evidence type="ECO:0000259" key="13">
    <source>
        <dbReference type="PROSITE" id="PS51217"/>
    </source>
</evidence>
<dbReference type="InterPro" id="IPR000212">
    <property type="entry name" value="DNA_helicase_UvrD/REP"/>
</dbReference>
<dbReference type="Pfam" id="PF00580">
    <property type="entry name" value="UvrD-helicase"/>
    <property type="match status" value="1"/>
</dbReference>
<dbReference type="CDD" id="cd17932">
    <property type="entry name" value="DEXQc_UvrD"/>
    <property type="match status" value="1"/>
</dbReference>
<reference evidence="14" key="1">
    <citation type="journal article" date="2022" name="Genome Biol. Evol.">
        <title>A New Gene Family Diagnostic for Intracellular Biomineralization of Amorphous Ca Carbonates by Cyanobacteria.</title>
        <authorList>
            <person name="Benzerara K."/>
            <person name="Duprat E."/>
            <person name="Bitard-Feildel T."/>
            <person name="Caumes G."/>
            <person name="Cassier-Chauvat C."/>
            <person name="Chauvat F."/>
            <person name="Dezi M."/>
            <person name="Diop S.I."/>
            <person name="Gaschignard G."/>
            <person name="Gorgen S."/>
            <person name="Gugger M."/>
            <person name="Lopez-Garcia P."/>
            <person name="Millet M."/>
            <person name="Skouri-Panet F."/>
            <person name="Moreira D."/>
            <person name="Callebaut I."/>
        </authorList>
    </citation>
    <scope>NUCLEOTIDE SEQUENCE</scope>
    <source>
        <strain evidence="14">G9</strain>
    </source>
</reference>
<dbReference type="CDD" id="cd06127">
    <property type="entry name" value="DEDDh"/>
    <property type="match status" value="1"/>
</dbReference>
<keyword evidence="5 11" id="KW-0067">ATP-binding</keyword>
<dbReference type="InterPro" id="IPR036397">
    <property type="entry name" value="RNaseH_sf"/>
</dbReference>
<dbReference type="PANTHER" id="PTHR11070">
    <property type="entry name" value="UVRD / RECB / PCRA DNA HELICASE FAMILY MEMBER"/>
    <property type="match status" value="1"/>
</dbReference>
<comment type="catalytic activity">
    <reaction evidence="8">
        <text>Couples ATP hydrolysis with the unwinding of duplex DNA by translocating in the 3'-5' direction.</text>
        <dbReference type="EC" id="5.6.2.4"/>
    </reaction>
</comment>
<dbReference type="InterPro" id="IPR027417">
    <property type="entry name" value="P-loop_NTPase"/>
</dbReference>
<keyword evidence="6" id="KW-0238">DNA-binding</keyword>
<dbReference type="PROSITE" id="PS51198">
    <property type="entry name" value="UVRD_HELICASE_ATP_BIND"/>
    <property type="match status" value="1"/>
</dbReference>
<evidence type="ECO:0000313" key="15">
    <source>
        <dbReference type="Proteomes" id="UP001154265"/>
    </source>
</evidence>
<dbReference type="EC" id="5.6.2.4" evidence="9"/>
<feature type="domain" description="UvrD-like helicase C-terminal" evidence="13">
    <location>
        <begin position="277"/>
        <end position="738"/>
    </location>
</feature>
<keyword evidence="7" id="KW-0413">Isomerase</keyword>
<dbReference type="SUPFAM" id="SSF52540">
    <property type="entry name" value="P-loop containing nucleoside triphosphate hydrolases"/>
    <property type="match status" value="1"/>
</dbReference>